<sequence length="202" mass="23351">MTVEFIKHIENNIEKLDEKTKNLIRKDTITVLNSINYKFPNNKFDNIIKQGIRELKMFLNNNQGLLVTKADKGNSTVILSYEEYVIKMTDILSDNDTYRVIKKDPTNKMTTLTRSLLMGWKSKGFINQEGYNKLYVSDGILPRSYGLPKIHKPNIPLRIIVSCINSPLHKLAIFLKDIINKSLNLKEKFGHIKNSLELVKKN</sequence>
<proteinExistence type="predicted"/>
<evidence type="ECO:0000313" key="1">
    <source>
        <dbReference type="EMBL" id="KYN43230.1"/>
    </source>
</evidence>
<name>A0A195FRK6_9HYME</name>
<dbReference type="STRING" id="34720.A0A195FRK6"/>
<protein>
    <submittedName>
        <fullName evidence="1">Uncharacterized protein</fullName>
    </submittedName>
</protein>
<keyword evidence="2" id="KW-1185">Reference proteome</keyword>
<accession>A0A195FRK6</accession>
<reference evidence="1 2" key="1">
    <citation type="submission" date="2016-03" db="EMBL/GenBank/DDBJ databases">
        <title>Trachymyrmex septentrionalis WGS genome.</title>
        <authorList>
            <person name="Nygaard S."/>
            <person name="Hu H."/>
            <person name="Boomsma J."/>
            <person name="Zhang G."/>
        </authorList>
    </citation>
    <scope>NUCLEOTIDE SEQUENCE [LARGE SCALE GENOMIC DNA]</scope>
    <source>
        <strain evidence="1">Tsep2-gDNA-1</strain>
        <tissue evidence="1">Whole body</tissue>
    </source>
</reference>
<organism evidence="1 2">
    <name type="scientific">Trachymyrmex septentrionalis</name>
    <dbReference type="NCBI Taxonomy" id="34720"/>
    <lineage>
        <taxon>Eukaryota</taxon>
        <taxon>Metazoa</taxon>
        <taxon>Ecdysozoa</taxon>
        <taxon>Arthropoda</taxon>
        <taxon>Hexapoda</taxon>
        <taxon>Insecta</taxon>
        <taxon>Pterygota</taxon>
        <taxon>Neoptera</taxon>
        <taxon>Endopterygota</taxon>
        <taxon>Hymenoptera</taxon>
        <taxon>Apocrita</taxon>
        <taxon>Aculeata</taxon>
        <taxon>Formicoidea</taxon>
        <taxon>Formicidae</taxon>
        <taxon>Myrmicinae</taxon>
        <taxon>Trachymyrmex</taxon>
    </lineage>
</organism>
<gene>
    <name evidence="1" type="ORF">ALC56_02415</name>
</gene>
<dbReference type="PANTHER" id="PTHR21301:SF11">
    <property type="entry name" value="GIY-YIG DOMAIN-CONTAINING PROTEIN"/>
    <property type="match status" value="1"/>
</dbReference>
<dbReference type="EMBL" id="KQ981285">
    <property type="protein sequence ID" value="KYN43230.1"/>
    <property type="molecule type" value="Genomic_DNA"/>
</dbReference>
<evidence type="ECO:0000313" key="2">
    <source>
        <dbReference type="Proteomes" id="UP000078541"/>
    </source>
</evidence>
<dbReference type="PANTHER" id="PTHR21301">
    <property type="entry name" value="REVERSE TRANSCRIPTASE"/>
    <property type="match status" value="1"/>
</dbReference>
<dbReference type="AlphaFoldDB" id="A0A195FRK6"/>
<dbReference type="Proteomes" id="UP000078541">
    <property type="component" value="Unassembled WGS sequence"/>
</dbReference>